<dbReference type="STRING" id="1121322.SAMN02745136_01547"/>
<dbReference type="OrthoDB" id="2085859at2"/>
<dbReference type="AlphaFoldDB" id="A0A1M6P1A8"/>
<gene>
    <name evidence="1" type="ORF">SAMN02745136_01547</name>
</gene>
<dbReference type="RefSeq" id="WP_073274466.1">
    <property type="nucleotide sequence ID" value="NZ_FRAC01000008.1"/>
</dbReference>
<evidence type="ECO:0000313" key="1">
    <source>
        <dbReference type="EMBL" id="SHK01652.1"/>
    </source>
</evidence>
<protein>
    <submittedName>
        <fullName evidence="1">Uncharacterized protein</fullName>
    </submittedName>
</protein>
<sequence length="101" mass="11750">MIRWADKLYLGESIESRKKKVMKSVENGKLTFAVFCITYASNPDNLLDIIDANELSFPYYQKKEMYIIGLAGSKSEARELVRGMMEEIYRETGGFLVREYF</sequence>
<reference evidence="1 2" key="1">
    <citation type="submission" date="2016-11" db="EMBL/GenBank/DDBJ databases">
        <authorList>
            <person name="Jaros S."/>
            <person name="Januszkiewicz K."/>
            <person name="Wedrychowicz H."/>
        </authorList>
    </citation>
    <scope>NUCLEOTIDE SEQUENCE [LARGE SCALE GENOMIC DNA]</scope>
    <source>
        <strain evidence="1 2">DSM 15929</strain>
    </source>
</reference>
<name>A0A1M6P1A8_9FIRM</name>
<accession>A0A1M6P1A8</accession>
<proteinExistence type="predicted"/>
<dbReference type="Proteomes" id="UP000184386">
    <property type="component" value="Unassembled WGS sequence"/>
</dbReference>
<keyword evidence="2" id="KW-1185">Reference proteome</keyword>
<evidence type="ECO:0000313" key="2">
    <source>
        <dbReference type="Proteomes" id="UP000184386"/>
    </source>
</evidence>
<dbReference type="EMBL" id="FRAC01000008">
    <property type="protein sequence ID" value="SHK01652.1"/>
    <property type="molecule type" value="Genomic_DNA"/>
</dbReference>
<organism evidence="1 2">
    <name type="scientific">Anaerocolumna jejuensis DSM 15929</name>
    <dbReference type="NCBI Taxonomy" id="1121322"/>
    <lineage>
        <taxon>Bacteria</taxon>
        <taxon>Bacillati</taxon>
        <taxon>Bacillota</taxon>
        <taxon>Clostridia</taxon>
        <taxon>Lachnospirales</taxon>
        <taxon>Lachnospiraceae</taxon>
        <taxon>Anaerocolumna</taxon>
    </lineage>
</organism>